<dbReference type="PANTHER" id="PTHR11893:SF39">
    <property type="entry name" value="INNEXIN INX1"/>
    <property type="match status" value="1"/>
</dbReference>
<dbReference type="PRINTS" id="PR01262">
    <property type="entry name" value="INNEXIN"/>
</dbReference>
<dbReference type="PROSITE" id="PS51013">
    <property type="entry name" value="PANNEXIN"/>
    <property type="match status" value="1"/>
</dbReference>
<comment type="subcellular location">
    <subcellularLocation>
        <location evidence="1">Cell junction</location>
        <location evidence="1">Gap junction</location>
    </subcellularLocation>
    <subcellularLocation>
        <location evidence="2 12">Cell membrane</location>
        <topology evidence="2 12">Multi-pass membrane protein</topology>
    </subcellularLocation>
</comment>
<keyword evidence="13" id="KW-1185">Reference proteome</keyword>
<dbReference type="Proteomes" id="UP000694941">
    <property type="component" value="Unplaced"/>
</dbReference>
<feature type="transmembrane region" description="Helical" evidence="12">
    <location>
        <begin position="22"/>
        <end position="42"/>
    </location>
</feature>
<evidence type="ECO:0000313" key="14">
    <source>
        <dbReference type="RefSeq" id="XP_013780368.1"/>
    </source>
</evidence>
<keyword evidence="11 12" id="KW-0407">Ion channel</keyword>
<sequence length="365" mass="42840">MLHLFGILKHFLKRRPEVIDNAVFRLHWMFTSSLLMVFSIMITAKQYVGQPIACMEIDNIPEEVINAYCWIHTTFAVPEAFHKEIGVEVPYPGIDNSKNGAEKHYAYYQWVCFVLFLQAILFYTPYYIWKIWEGGLITALSMGMNVAVISEEEKGKKRKIVTNYLSKHKGMHKLYALKYVLCECLCLINVVGQMWLMNIFLDGEFFSYGVKVVQFVQMNQEERVDPMIFIFPRMTKCRFHQFGYSGDVQKHDVLCILPLNIVNEKIYIFIWFWFIILTILTIVVLISRLVVLIFRRLRSRFLQGRCRLAAQNDLQMICRHCDFGDWFLLYMLTKNVDPVVVQEVTSELAGNERWSGEEDAENLVV</sequence>
<evidence type="ECO:0000256" key="9">
    <source>
        <dbReference type="ARBA" id="ARBA00023065"/>
    </source>
</evidence>
<feature type="transmembrane region" description="Helical" evidence="12">
    <location>
        <begin position="266"/>
        <end position="294"/>
    </location>
</feature>
<evidence type="ECO:0000256" key="2">
    <source>
        <dbReference type="ARBA" id="ARBA00004651"/>
    </source>
</evidence>
<keyword evidence="10 12" id="KW-0472">Membrane</keyword>
<reference evidence="14" key="1">
    <citation type="submission" date="2025-08" db="UniProtKB">
        <authorList>
            <consortium name="RefSeq"/>
        </authorList>
    </citation>
    <scope>IDENTIFICATION</scope>
    <source>
        <tissue evidence="14">Muscle</tissue>
    </source>
</reference>
<evidence type="ECO:0000256" key="7">
    <source>
        <dbReference type="ARBA" id="ARBA00022949"/>
    </source>
</evidence>
<comment type="function">
    <text evidence="12">Structural component of the gap junctions.</text>
</comment>
<evidence type="ECO:0000256" key="6">
    <source>
        <dbReference type="ARBA" id="ARBA00022868"/>
    </source>
</evidence>
<keyword evidence="6" id="KW-0303">Gap junction</keyword>
<feature type="transmembrane region" description="Helical" evidence="12">
    <location>
        <begin position="105"/>
        <end position="123"/>
    </location>
</feature>
<dbReference type="Pfam" id="PF00876">
    <property type="entry name" value="Innexin"/>
    <property type="match status" value="1"/>
</dbReference>
<feature type="transmembrane region" description="Helical" evidence="12">
    <location>
        <begin position="176"/>
        <end position="196"/>
    </location>
</feature>
<dbReference type="PANTHER" id="PTHR11893">
    <property type="entry name" value="INNEXIN"/>
    <property type="match status" value="1"/>
</dbReference>
<evidence type="ECO:0000256" key="3">
    <source>
        <dbReference type="ARBA" id="ARBA00022448"/>
    </source>
</evidence>
<keyword evidence="3 12" id="KW-0813">Transport</keyword>
<proteinExistence type="inferred from homology"/>
<evidence type="ECO:0000256" key="5">
    <source>
        <dbReference type="ARBA" id="ARBA00022692"/>
    </source>
</evidence>
<name>A0ABM1BEI5_LIMPO</name>
<evidence type="ECO:0000256" key="4">
    <source>
        <dbReference type="ARBA" id="ARBA00022475"/>
    </source>
</evidence>
<keyword evidence="4" id="KW-1003">Cell membrane</keyword>
<keyword evidence="8 12" id="KW-1133">Transmembrane helix</keyword>
<accession>A0ABM1BEI5</accession>
<keyword evidence="5 12" id="KW-0812">Transmembrane</keyword>
<evidence type="ECO:0000256" key="11">
    <source>
        <dbReference type="ARBA" id="ARBA00023303"/>
    </source>
</evidence>
<dbReference type="InterPro" id="IPR000990">
    <property type="entry name" value="Innexin"/>
</dbReference>
<evidence type="ECO:0000256" key="8">
    <source>
        <dbReference type="ARBA" id="ARBA00022989"/>
    </source>
</evidence>
<gene>
    <name evidence="14" type="primary">LOC106464757</name>
    <name evidence="12" type="synonym">inx</name>
</gene>
<keyword evidence="7" id="KW-0965">Cell junction</keyword>
<comment type="similarity">
    <text evidence="12">Belongs to the pannexin family.</text>
</comment>
<dbReference type="RefSeq" id="XP_013780368.1">
    <property type="nucleotide sequence ID" value="XM_013924914.2"/>
</dbReference>
<evidence type="ECO:0000256" key="1">
    <source>
        <dbReference type="ARBA" id="ARBA00004610"/>
    </source>
</evidence>
<protein>
    <recommendedName>
        <fullName evidence="12">Innexin</fullName>
    </recommendedName>
</protein>
<evidence type="ECO:0000256" key="12">
    <source>
        <dbReference type="RuleBase" id="RU010713"/>
    </source>
</evidence>
<evidence type="ECO:0000313" key="13">
    <source>
        <dbReference type="Proteomes" id="UP000694941"/>
    </source>
</evidence>
<organism evidence="13 14">
    <name type="scientific">Limulus polyphemus</name>
    <name type="common">Atlantic horseshoe crab</name>
    <dbReference type="NCBI Taxonomy" id="6850"/>
    <lineage>
        <taxon>Eukaryota</taxon>
        <taxon>Metazoa</taxon>
        <taxon>Ecdysozoa</taxon>
        <taxon>Arthropoda</taxon>
        <taxon>Chelicerata</taxon>
        <taxon>Merostomata</taxon>
        <taxon>Xiphosura</taxon>
        <taxon>Limulidae</taxon>
        <taxon>Limulus</taxon>
    </lineage>
</organism>
<dbReference type="GeneID" id="106464757"/>
<evidence type="ECO:0000256" key="10">
    <source>
        <dbReference type="ARBA" id="ARBA00023136"/>
    </source>
</evidence>
<keyword evidence="9 12" id="KW-0406">Ion transport</keyword>